<dbReference type="GO" id="GO:0080146">
    <property type="term" value="F:L-cysteine desulfhydrase activity"/>
    <property type="evidence" value="ECO:0007669"/>
    <property type="project" value="TreeGrafter"/>
</dbReference>
<organism evidence="3 4">
    <name type="scientific">Aminomonas paucivorans DSM 12260</name>
    <dbReference type="NCBI Taxonomy" id="584708"/>
    <lineage>
        <taxon>Bacteria</taxon>
        <taxon>Thermotogati</taxon>
        <taxon>Synergistota</taxon>
        <taxon>Synergistia</taxon>
        <taxon>Synergistales</taxon>
        <taxon>Synergistaceae</taxon>
        <taxon>Aminomonas</taxon>
    </lineage>
</organism>
<gene>
    <name evidence="3" type="ORF">Apau_2130</name>
</gene>
<comment type="similarity">
    <text evidence="1">Belongs to the UPF0597 family.</text>
</comment>
<keyword evidence="4" id="KW-1185">Reference proteome</keyword>
<evidence type="ECO:0000256" key="1">
    <source>
        <dbReference type="HAMAP-Rule" id="MF_01845"/>
    </source>
</evidence>
<dbReference type="GO" id="GO:0019450">
    <property type="term" value="P:L-cysteine catabolic process to pyruvate"/>
    <property type="evidence" value="ECO:0007669"/>
    <property type="project" value="TreeGrafter"/>
</dbReference>
<dbReference type="InterPro" id="IPR005130">
    <property type="entry name" value="Ser_deHydtase-like_asu"/>
</dbReference>
<dbReference type="eggNOG" id="COG3681">
    <property type="taxonomic scope" value="Bacteria"/>
</dbReference>
<dbReference type="PIRSF" id="PIRSF006054">
    <property type="entry name" value="UCP006054"/>
    <property type="match status" value="1"/>
</dbReference>
<evidence type="ECO:0000313" key="4">
    <source>
        <dbReference type="Proteomes" id="UP000005096"/>
    </source>
</evidence>
<dbReference type="PANTHER" id="PTHR30501">
    <property type="entry name" value="UPF0597 PROTEIN YHAM"/>
    <property type="match status" value="1"/>
</dbReference>
<dbReference type="InterPro" id="IPR021144">
    <property type="entry name" value="UPF0597"/>
</dbReference>
<dbReference type="AlphaFoldDB" id="E3CYF9"/>
<evidence type="ECO:0000259" key="2">
    <source>
        <dbReference type="Pfam" id="PF03313"/>
    </source>
</evidence>
<dbReference type="EMBL" id="CM001022">
    <property type="protein sequence ID" value="EFQ24541.1"/>
    <property type="molecule type" value="Genomic_DNA"/>
</dbReference>
<sequence>MTDQPIPHRFGGISPAEALGLLREHAFLTVGCTDPIAIALAAAHAARAGQGNPLSIRVRLDKNVYKDALEVGIPGTSSRGLPLAAALGALKGDPKKGLALLEDVTPEQVLQAEAFLARSSVTLELDPWAEGIFVHATVLTDRGEGEAVLKGGHDRLEEVRRNGELLFCRAEGEEEGAPRRCPLALLEDASMEDLKELAEALPPEATRFLLEGVSLNRRAAEVGLRRGSGLGLGKRLESLAAKGFLEDDDLRGRIRRLTAGAADARMGGEQVPIFGCFGSGNHGITLFLTLGLAAEAWGSSPDDLARALALGLLVVGSIKAQTGILTPHCGCAVAAGCGAAAGLVLLRRGTAKQAERAVLLLFADLAGMLCDGAKYGCALKISTSAGVALESALLALEGAALPPGNGLVGKDFRETLRNLREVTEKGMKDLDRSLLEILLRRETSPCP</sequence>
<reference evidence="3 4" key="1">
    <citation type="journal article" date="2010" name="Stand. Genomic Sci.">
        <title>Non-contiguous finished genome sequence of Aminomonas paucivorans type strain (GLU-3).</title>
        <authorList>
            <person name="Pitluck S."/>
            <person name="Yasawong M."/>
            <person name="Held B."/>
            <person name="Lapidus A."/>
            <person name="Nolan M."/>
            <person name="Copeland A."/>
            <person name="Lucas S."/>
            <person name="Del Rio T.G."/>
            <person name="Tice H."/>
            <person name="Cheng J.F."/>
            <person name="Chertkov O."/>
            <person name="Goodwin L."/>
            <person name="Tapia R."/>
            <person name="Han C."/>
            <person name="Liolios K."/>
            <person name="Ivanova N."/>
            <person name="Mavromatis K."/>
            <person name="Ovchinnikova G."/>
            <person name="Pati A."/>
            <person name="Chen A."/>
            <person name="Palaniappan K."/>
            <person name="Land M."/>
            <person name="Hauser L."/>
            <person name="Chang Y.J."/>
            <person name="Jeffries C.D."/>
            <person name="Pukall R."/>
            <person name="Spring S."/>
            <person name="Rohde M."/>
            <person name="Sikorski J."/>
            <person name="Goker M."/>
            <person name="Woyke T."/>
            <person name="Bristow J."/>
            <person name="Eisen J.A."/>
            <person name="Markowitz V."/>
            <person name="Hugenholtz P."/>
            <person name="Kyrpides N.C."/>
            <person name="Klenk H.P."/>
        </authorList>
    </citation>
    <scope>NUCLEOTIDE SEQUENCE [LARGE SCALE GENOMIC DNA]</scope>
    <source>
        <strain evidence="3 4">DSM 12260</strain>
    </source>
</reference>
<dbReference type="HAMAP" id="MF_01845">
    <property type="entry name" value="UPF0597"/>
    <property type="match status" value="1"/>
</dbReference>
<dbReference type="PaxDb" id="584708-Apau_2130"/>
<dbReference type="RefSeq" id="WP_006301782.1">
    <property type="nucleotide sequence ID" value="NZ_CM001022.1"/>
</dbReference>
<name>E3CYF9_9BACT</name>
<feature type="domain" description="Serine dehydratase-like alpha subunit" evidence="2">
    <location>
        <begin position="96"/>
        <end position="435"/>
    </location>
</feature>
<dbReference type="Proteomes" id="UP000005096">
    <property type="component" value="Chromosome"/>
</dbReference>
<dbReference type="Pfam" id="PF03313">
    <property type="entry name" value="SDH_alpha"/>
    <property type="match status" value="1"/>
</dbReference>
<evidence type="ECO:0000313" key="3">
    <source>
        <dbReference type="EMBL" id="EFQ24541.1"/>
    </source>
</evidence>
<dbReference type="STRING" id="584708.Apau_2130"/>
<proteinExistence type="inferred from homology"/>
<accession>E3CYF9</accession>
<dbReference type="PANTHER" id="PTHR30501:SF2">
    <property type="entry name" value="UPF0597 PROTEIN YHAM"/>
    <property type="match status" value="1"/>
</dbReference>
<protein>
    <recommendedName>
        <fullName evidence="1">UPF0597 protein Apau_2130</fullName>
    </recommendedName>
</protein>
<dbReference type="HOGENOM" id="CLU_051840_0_0_0"/>
<dbReference type="OrthoDB" id="41906at2"/>